<feature type="transmembrane region" description="Helical" evidence="2">
    <location>
        <begin position="264"/>
        <end position="286"/>
    </location>
</feature>
<dbReference type="InterPro" id="IPR026961">
    <property type="entry name" value="PGG_dom"/>
</dbReference>
<dbReference type="STRING" id="4555.A0A368QTL5"/>
<accession>A0A368QTL5</accession>
<feature type="transmembrane region" description="Helical" evidence="2">
    <location>
        <begin position="771"/>
        <end position="789"/>
    </location>
</feature>
<protein>
    <recommendedName>
        <fullName evidence="3">PGG domain-containing protein</fullName>
    </recommendedName>
</protein>
<feature type="transmembrane region" description="Helical" evidence="2">
    <location>
        <begin position="709"/>
        <end position="733"/>
    </location>
</feature>
<keyword evidence="2" id="KW-0812">Transmembrane</keyword>
<feature type="transmembrane region" description="Helical" evidence="2">
    <location>
        <begin position="400"/>
        <end position="419"/>
    </location>
</feature>
<feature type="domain" description="PGG" evidence="3">
    <location>
        <begin position="494"/>
        <end position="602"/>
    </location>
</feature>
<feature type="transmembrane region" description="Helical" evidence="2">
    <location>
        <begin position="184"/>
        <end position="203"/>
    </location>
</feature>
<reference evidence="4" key="1">
    <citation type="journal article" date="2012" name="Nat. Biotechnol.">
        <title>Reference genome sequence of the model plant Setaria.</title>
        <authorList>
            <person name="Bennetzen J.L."/>
            <person name="Schmutz J."/>
            <person name="Wang H."/>
            <person name="Percifield R."/>
            <person name="Hawkins J."/>
            <person name="Pontaroli A.C."/>
            <person name="Estep M."/>
            <person name="Feng L."/>
            <person name="Vaughn J.N."/>
            <person name="Grimwood J."/>
            <person name="Jenkins J."/>
            <person name="Barry K."/>
            <person name="Lindquist E."/>
            <person name="Hellsten U."/>
            <person name="Deshpande S."/>
            <person name="Wang X."/>
            <person name="Wu X."/>
            <person name="Mitros T."/>
            <person name="Triplett J."/>
            <person name="Yang X."/>
            <person name="Ye C.Y."/>
            <person name="Mauro-Herrera M."/>
            <person name="Wang L."/>
            <person name="Li P."/>
            <person name="Sharma M."/>
            <person name="Sharma R."/>
            <person name="Ronald P.C."/>
            <person name="Panaud O."/>
            <person name="Kellogg E.A."/>
            <person name="Brutnell T.P."/>
            <person name="Doust A.N."/>
            <person name="Tuskan G.A."/>
            <person name="Rokhsar D."/>
            <person name="Devos K.M."/>
        </authorList>
    </citation>
    <scope>NUCLEOTIDE SEQUENCE [LARGE SCALE GENOMIC DNA]</scope>
    <source>
        <strain evidence="4">Yugu1</strain>
    </source>
</reference>
<feature type="transmembrane region" description="Helical" evidence="2">
    <location>
        <begin position="455"/>
        <end position="480"/>
    </location>
</feature>
<gene>
    <name evidence="4" type="ORF">SETIT_4G129000v2</name>
</gene>
<organism evidence="4">
    <name type="scientific">Setaria italica</name>
    <name type="common">Foxtail millet</name>
    <name type="synonym">Panicum italicum</name>
    <dbReference type="NCBI Taxonomy" id="4555"/>
    <lineage>
        <taxon>Eukaryota</taxon>
        <taxon>Viridiplantae</taxon>
        <taxon>Streptophyta</taxon>
        <taxon>Embryophyta</taxon>
        <taxon>Tracheophyta</taxon>
        <taxon>Spermatophyta</taxon>
        <taxon>Magnoliopsida</taxon>
        <taxon>Liliopsida</taxon>
        <taxon>Poales</taxon>
        <taxon>Poaceae</taxon>
        <taxon>PACMAD clade</taxon>
        <taxon>Panicoideae</taxon>
        <taxon>Panicodae</taxon>
        <taxon>Paniceae</taxon>
        <taxon>Cenchrinae</taxon>
        <taxon>Setaria</taxon>
    </lineage>
</organism>
<feature type="region of interest" description="Disordered" evidence="1">
    <location>
        <begin position="325"/>
        <end position="359"/>
    </location>
</feature>
<proteinExistence type="predicted"/>
<feature type="transmembrane region" description="Helical" evidence="2">
    <location>
        <begin position="69"/>
        <end position="94"/>
    </location>
</feature>
<feature type="transmembrane region" description="Helical" evidence="2">
    <location>
        <begin position="232"/>
        <end position="252"/>
    </location>
</feature>
<feature type="domain" description="PGG" evidence="3">
    <location>
        <begin position="180"/>
        <end position="288"/>
    </location>
</feature>
<feature type="transmembrane region" description="Helical" evidence="2">
    <location>
        <begin position="580"/>
        <end position="597"/>
    </location>
</feature>
<feature type="transmembrane region" description="Helical" evidence="2">
    <location>
        <begin position="292"/>
        <end position="316"/>
    </location>
</feature>
<keyword evidence="2" id="KW-1133">Transmembrane helix</keyword>
<evidence type="ECO:0000256" key="2">
    <source>
        <dbReference type="SAM" id="Phobius"/>
    </source>
</evidence>
<feature type="domain" description="PGG" evidence="3">
    <location>
        <begin position="658"/>
        <end position="764"/>
    </location>
</feature>
<feature type="transmembrane region" description="Helical" evidence="2">
    <location>
        <begin position="21"/>
        <end position="38"/>
    </location>
</feature>
<dbReference type="PANTHER" id="PTHR24177:SF465">
    <property type="entry name" value="OS06G0294400 PROTEIN"/>
    <property type="match status" value="1"/>
</dbReference>
<feature type="domain" description="PGG" evidence="3">
    <location>
        <begin position="19"/>
        <end position="136"/>
    </location>
</feature>
<feature type="transmembrane region" description="Helical" evidence="2">
    <location>
        <begin position="501"/>
        <end position="517"/>
    </location>
</feature>
<dbReference type="OrthoDB" id="650860at2759"/>
<feature type="transmembrane region" description="Helical" evidence="2">
    <location>
        <begin position="739"/>
        <end position="759"/>
    </location>
</feature>
<evidence type="ECO:0000313" key="4">
    <source>
        <dbReference type="EMBL" id="RCV21307.1"/>
    </source>
</evidence>
<feature type="transmembrane region" description="Helical" evidence="2">
    <location>
        <begin position="609"/>
        <end position="630"/>
    </location>
</feature>
<dbReference type="PANTHER" id="PTHR24177">
    <property type="entry name" value="CASKIN"/>
    <property type="match status" value="1"/>
</dbReference>
<feature type="transmembrane region" description="Helical" evidence="2">
    <location>
        <begin position="548"/>
        <end position="568"/>
    </location>
</feature>
<feature type="transmembrane region" description="Helical" evidence="2">
    <location>
        <begin position="115"/>
        <end position="135"/>
    </location>
</feature>
<name>A0A368QTL5_SETIT</name>
<sequence>MEPNQDVASQDSPLEYHLQKYLLLLATLVAAMTYAAGFNPPGGVWEDTNQGYLAGEPIIRATDYHRYLFFYYCNATAFASSIVLIILILILAIIHEKQISSVNQDEKKQFWILVLPLRLVMMLDLLGLMGAYAAGTGRDTVTWVLVTVIFVSVLFHVLLASWSRRRPSQNEGSIPLLKRRHRKVLMLLATFVTSITYMSGLSAPGGFWDSSQEGHRAGDPIMQEHHSHRLRVFFFCNTVAFTASVLIIMLLLDRKMLKIGLVRCHILYAYITIALVGLGGAYAVGSCREMDITIYVVGLAGAVIACICIQVIIYRLRKKSDRTNNRVGGQISDSGNSTNESAPTSEGGQQRDTGSDKTDPLERAYSLVVLLATLVATDNKDGHKAGDPILLSTNPKRYKVFFYCNSAAFVASLAVIILVQYRSKLKRHMNALKRAMILGLFSLMGAYAAGSCRDVSTSIYVIALAGAVLVYVVIHVAVFMPEDNWRQDDDDMAVHKRRKRLLLFAVLGTTLTYQAGLTPPSGFHLEDEFGHGAGDPILFHNYPRRYRAFYYCNSVSFMSSIALIILLANSNLYKPAIRSYALSVCTAAGLFGLMGAYAAGSTQHLKTSIYIFVLVALVLAVVIILLLIYWREFKANAGSELSRKTEGQKQKDAIDHAYRKYLMLLGVLAASVTYQAGLNPPGGVWQENSNGHAAGDPVMQDNRKHRYRAFFYSNSISFAASIVVIILLIPKWLQQKYDWWLKVMNTMIVLDLVSLLVAYASGSTTEWEASGHIIALIVPALVLVAIYMLPSFNSNPPRSTESRVLRSDV</sequence>
<dbReference type="Pfam" id="PF13962">
    <property type="entry name" value="PGG"/>
    <property type="match status" value="5"/>
</dbReference>
<evidence type="ECO:0000259" key="3">
    <source>
        <dbReference type="Pfam" id="PF13962"/>
    </source>
</evidence>
<dbReference type="AlphaFoldDB" id="A0A368QTL5"/>
<reference evidence="4" key="2">
    <citation type="submission" date="2015-07" db="EMBL/GenBank/DDBJ databases">
        <authorList>
            <person name="Noorani M."/>
        </authorList>
    </citation>
    <scope>NUCLEOTIDE SEQUENCE</scope>
    <source>
        <strain evidence="4">Yugu1</strain>
    </source>
</reference>
<feature type="transmembrane region" description="Helical" evidence="2">
    <location>
        <begin position="141"/>
        <end position="163"/>
    </location>
</feature>
<feature type="domain" description="PGG" evidence="3">
    <location>
        <begin position="378"/>
        <end position="453"/>
    </location>
</feature>
<evidence type="ECO:0000256" key="1">
    <source>
        <dbReference type="SAM" id="MobiDB-lite"/>
    </source>
</evidence>
<feature type="compositionally biased region" description="Polar residues" evidence="1">
    <location>
        <begin position="325"/>
        <end position="352"/>
    </location>
</feature>
<keyword evidence="2" id="KW-0472">Membrane</keyword>
<dbReference type="EMBL" id="CM003531">
    <property type="protein sequence ID" value="RCV21307.1"/>
    <property type="molecule type" value="Genomic_DNA"/>
</dbReference>